<proteinExistence type="inferred from homology"/>
<name>A0A078LB98_CITKO</name>
<reference evidence="13" key="1">
    <citation type="submission" date="2014-06" db="EMBL/GenBank/DDBJ databases">
        <authorList>
            <person name="Urmite Genomes Urmite Genomes"/>
        </authorList>
    </citation>
    <scope>NUCLEOTIDE SEQUENCE</scope>
</reference>
<dbReference type="GO" id="GO:0017004">
    <property type="term" value="P:cytochrome complex assembly"/>
    <property type="evidence" value="ECO:0007669"/>
    <property type="project" value="UniProtKB-KW"/>
</dbReference>
<evidence type="ECO:0000256" key="2">
    <source>
        <dbReference type="ARBA" id="ARBA00004377"/>
    </source>
</evidence>
<evidence type="ECO:0000256" key="10">
    <source>
        <dbReference type="ARBA" id="ARBA00022989"/>
    </source>
</evidence>
<evidence type="ECO:0000256" key="7">
    <source>
        <dbReference type="ARBA" id="ARBA00022519"/>
    </source>
</evidence>
<evidence type="ECO:0000256" key="9">
    <source>
        <dbReference type="ARBA" id="ARBA00022748"/>
    </source>
</evidence>
<dbReference type="GeneID" id="45134813"/>
<dbReference type="Proteomes" id="UP000270272">
    <property type="component" value="Chromosome"/>
</dbReference>
<evidence type="ECO:0000313" key="14">
    <source>
        <dbReference type="EMBL" id="MBJ9870272.1"/>
    </source>
</evidence>
<protein>
    <recommendedName>
        <fullName evidence="4 12">Heme exporter protein D</fullName>
    </recommendedName>
</protein>
<evidence type="ECO:0000313" key="13">
    <source>
        <dbReference type="EMBL" id="CDZ82547.1"/>
    </source>
</evidence>
<keyword evidence="11 12" id="KW-0472">Membrane</keyword>
<reference evidence="16 17" key="4">
    <citation type="submission" date="2018-12" db="EMBL/GenBank/DDBJ databases">
        <authorList>
            <consortium name="Pathogen Informatics"/>
        </authorList>
    </citation>
    <scope>NUCLEOTIDE SEQUENCE [LARGE SCALE GENOMIC DNA]</scope>
    <source>
        <strain evidence="16 17">NCTC11075</strain>
    </source>
</reference>
<comment type="similarity">
    <text evidence="3 12">Belongs to the CcmD/CycX/HelD family.</text>
</comment>
<evidence type="ECO:0000313" key="16">
    <source>
        <dbReference type="EMBL" id="VEB86422.1"/>
    </source>
</evidence>
<dbReference type="OMA" id="MFFQSWS"/>
<evidence type="ECO:0000313" key="15">
    <source>
        <dbReference type="EMBL" id="RSC17435.1"/>
    </source>
</evidence>
<dbReference type="PATRIC" id="fig|545.11.peg.3725"/>
<evidence type="ECO:0000256" key="8">
    <source>
        <dbReference type="ARBA" id="ARBA00022692"/>
    </source>
</evidence>
<dbReference type="PANTHER" id="PTHR37531">
    <property type="entry name" value="HEME EXPORTER PROTEIN D"/>
    <property type="match status" value="1"/>
</dbReference>
<evidence type="ECO:0000256" key="4">
    <source>
        <dbReference type="ARBA" id="ARBA00016461"/>
    </source>
</evidence>
<dbReference type="NCBIfam" id="TIGR03141">
    <property type="entry name" value="cytochro_ccmD"/>
    <property type="match status" value="1"/>
</dbReference>
<feature type="transmembrane region" description="Helical" evidence="12">
    <location>
        <begin position="17"/>
        <end position="38"/>
    </location>
</feature>
<reference evidence="14" key="5">
    <citation type="submission" date="2020-11" db="EMBL/GenBank/DDBJ databases">
        <title>Enhanced detection system for hospital associated transmission using whole genome sequencing surveillance.</title>
        <authorList>
            <person name="Harrison L.H."/>
            <person name="Van Tyne D."/>
            <person name="Marsh J.W."/>
            <person name="Griffith M.P."/>
            <person name="Snyder D.J."/>
            <person name="Cooper V.S."/>
            <person name="Mustapha M."/>
        </authorList>
    </citation>
    <scope>NUCLEOTIDE SEQUENCE</scope>
    <source>
        <strain evidence="14">CB00014</strain>
    </source>
</reference>
<comment type="function">
    <text evidence="1 12">Required for the export of heme to the periplasm for the biogenesis of c-type cytochromes.</text>
</comment>
<reference evidence="15" key="3">
    <citation type="submission" date="2018-10" db="EMBL/GenBank/DDBJ databases">
        <title>FDA dAtabase for Regulatory Grade micrObial Sequences (FDA-ARGOS): Supporting development and validation of Infectious Disease Dx tests.</title>
        <authorList>
            <person name="Campos J."/>
            <person name="Goldberg B."/>
            <person name="Tallon L.J."/>
            <person name="Sadzewicz L."/>
            <person name="Zhao X."/>
            <person name="Vavikolanu K."/>
            <person name="Mehta A."/>
            <person name="Aluvathingal J."/>
            <person name="Nadendla S."/>
            <person name="Geyer C."/>
            <person name="Nandy P."/>
            <person name="Yan Y."/>
            <person name="Sichtig H."/>
        </authorList>
    </citation>
    <scope>NUCLEOTIDE SEQUENCE</scope>
    <source>
        <strain evidence="15">FDAARGOS_526</strain>
    </source>
</reference>
<dbReference type="GO" id="GO:1903607">
    <property type="term" value="P:cytochrome c biosynthetic process"/>
    <property type="evidence" value="ECO:0007669"/>
    <property type="project" value="TreeGrafter"/>
</dbReference>
<dbReference type="AlphaFoldDB" id="A0A078LB98"/>
<dbReference type="EMBL" id="LK931336">
    <property type="protein sequence ID" value="CDZ82547.1"/>
    <property type="molecule type" value="Genomic_DNA"/>
</dbReference>
<dbReference type="Pfam" id="PF04995">
    <property type="entry name" value="CcmD"/>
    <property type="match status" value="1"/>
</dbReference>
<keyword evidence="8 12" id="KW-0812">Transmembrane</keyword>
<evidence type="ECO:0000256" key="11">
    <source>
        <dbReference type="ARBA" id="ARBA00023136"/>
    </source>
</evidence>
<dbReference type="InterPro" id="IPR007078">
    <property type="entry name" value="Haem_export_protD_CcmD"/>
</dbReference>
<dbReference type="Proteomes" id="UP000807555">
    <property type="component" value="Unassembled WGS sequence"/>
</dbReference>
<evidence type="ECO:0000256" key="12">
    <source>
        <dbReference type="RuleBase" id="RU363101"/>
    </source>
</evidence>
<comment type="subcellular location">
    <subcellularLocation>
        <location evidence="2 12">Cell inner membrane</location>
        <topology evidence="2 12">Single-pass membrane protein</topology>
    </subcellularLocation>
</comment>
<evidence type="ECO:0000256" key="6">
    <source>
        <dbReference type="ARBA" id="ARBA00022475"/>
    </source>
</evidence>
<dbReference type="EMBL" id="JADVNV010000011">
    <property type="protein sequence ID" value="MBJ9870272.1"/>
    <property type="molecule type" value="Genomic_DNA"/>
</dbReference>
<evidence type="ECO:0000313" key="17">
    <source>
        <dbReference type="Proteomes" id="UP000270272"/>
    </source>
</evidence>
<evidence type="ECO:0000256" key="1">
    <source>
        <dbReference type="ARBA" id="ARBA00002442"/>
    </source>
</evidence>
<keyword evidence="10 12" id="KW-1133">Transmembrane helix</keyword>
<dbReference type="EMBL" id="RKIT01000002">
    <property type="protein sequence ID" value="RSC17435.1"/>
    <property type="molecule type" value="Genomic_DNA"/>
</dbReference>
<dbReference type="EMBL" id="LR134204">
    <property type="protein sequence ID" value="VEB86422.1"/>
    <property type="molecule type" value="Genomic_DNA"/>
</dbReference>
<dbReference type="RefSeq" id="WP_012131557.1">
    <property type="nucleotide sequence ID" value="NZ_ABTEQQ020000001.1"/>
</dbReference>
<dbReference type="PANTHER" id="PTHR37531:SF1">
    <property type="entry name" value="HEME EXPORTER PROTEIN D"/>
    <property type="match status" value="1"/>
</dbReference>
<dbReference type="GO" id="GO:0005886">
    <property type="term" value="C:plasma membrane"/>
    <property type="evidence" value="ECO:0007669"/>
    <property type="project" value="UniProtKB-SubCell"/>
</dbReference>
<accession>A0A078LB98</accession>
<reference evidence="18" key="2">
    <citation type="submission" date="2018-10" db="EMBL/GenBank/DDBJ databases">
        <title>FDA dAtabase for Regulatory Grade micrObial Sequences (FDA-ARGOS): Supporting development and validation of Infectious Disease Dx tests.</title>
        <authorList>
            <person name="Goldberg B."/>
            <person name="Campos J."/>
            <person name="Tallon L."/>
            <person name="Sadzewicz L."/>
            <person name="Zhao X."/>
            <person name="Vavikolanu K."/>
            <person name="Mehta A."/>
            <person name="Aluvathingal J."/>
            <person name="Nadendla S."/>
            <person name="Geyer C."/>
            <person name="Nandy P."/>
            <person name="Yan Y."/>
            <person name="Sichtig H."/>
        </authorList>
    </citation>
    <scope>NUCLEOTIDE SEQUENCE [LARGE SCALE GENOMIC DNA]</scope>
    <source>
        <strain evidence="18">FDAARGOS_526</strain>
    </source>
</reference>
<evidence type="ECO:0000256" key="3">
    <source>
        <dbReference type="ARBA" id="ARBA00008741"/>
    </source>
</evidence>
<keyword evidence="7 12" id="KW-0997">Cell inner membrane</keyword>
<evidence type="ECO:0000256" key="5">
    <source>
        <dbReference type="ARBA" id="ARBA00022448"/>
    </source>
</evidence>
<dbReference type="GO" id="GO:0015886">
    <property type="term" value="P:heme transport"/>
    <property type="evidence" value="ECO:0007669"/>
    <property type="project" value="InterPro"/>
</dbReference>
<evidence type="ECO:0000313" key="18">
    <source>
        <dbReference type="Proteomes" id="UP000282299"/>
    </source>
</evidence>
<gene>
    <name evidence="13" type="primary">ccmD</name>
    <name evidence="13" type="ORF">BN1086_00625</name>
    <name evidence="15" type="ORF">EGS84_10980</name>
    <name evidence="14" type="ORF">I5687_20185</name>
    <name evidence="16" type="ORF">NCTC11075_01121</name>
</gene>
<sequence length="70" mass="7785">MTSAFASWSDFFAMGGYAFYVWLAVVMTVIPLAALVVHTAMQHRVILRGVAQQRAREARMRAAQAQREAA</sequence>
<keyword evidence="6 12" id="KW-1003">Cell membrane</keyword>
<keyword evidence="5 12" id="KW-0813">Transport</keyword>
<organism evidence="13">
    <name type="scientific">Citrobacter koseri</name>
    <name type="common">Citrobacter diversus</name>
    <dbReference type="NCBI Taxonomy" id="545"/>
    <lineage>
        <taxon>Bacteria</taxon>
        <taxon>Pseudomonadati</taxon>
        <taxon>Pseudomonadota</taxon>
        <taxon>Gammaproteobacteria</taxon>
        <taxon>Enterobacterales</taxon>
        <taxon>Enterobacteriaceae</taxon>
        <taxon>Citrobacter</taxon>
    </lineage>
</organism>
<dbReference type="Proteomes" id="UP000282299">
    <property type="component" value="Unassembled WGS sequence"/>
</dbReference>
<keyword evidence="9 12" id="KW-0201">Cytochrome c-type biogenesis</keyword>
<dbReference type="InterPro" id="IPR052075">
    <property type="entry name" value="Heme_exporter_D"/>
</dbReference>